<keyword evidence="2" id="KW-1185">Reference proteome</keyword>
<protein>
    <recommendedName>
        <fullName evidence="3">Sulfotransferase</fullName>
    </recommendedName>
</protein>
<dbReference type="Proteomes" id="UP000620046">
    <property type="component" value="Unassembled WGS sequence"/>
</dbReference>
<accession>A0ABQ1GBL6</accession>
<organism evidence="1 2">
    <name type="scientific">Dyella nitratireducens</name>
    <dbReference type="NCBI Taxonomy" id="1849580"/>
    <lineage>
        <taxon>Bacteria</taxon>
        <taxon>Pseudomonadati</taxon>
        <taxon>Pseudomonadota</taxon>
        <taxon>Gammaproteobacteria</taxon>
        <taxon>Lysobacterales</taxon>
        <taxon>Rhodanobacteraceae</taxon>
        <taxon>Dyella</taxon>
    </lineage>
</organism>
<gene>
    <name evidence="1" type="ORF">GCM10010981_32270</name>
</gene>
<name>A0ABQ1GBL6_9GAMM</name>
<evidence type="ECO:0000313" key="2">
    <source>
        <dbReference type="Proteomes" id="UP000620046"/>
    </source>
</evidence>
<dbReference type="RefSeq" id="WP_188795445.1">
    <property type="nucleotide sequence ID" value="NZ_BMJA01000002.1"/>
</dbReference>
<dbReference type="EMBL" id="BMJA01000002">
    <property type="protein sequence ID" value="GGA40610.1"/>
    <property type="molecule type" value="Genomic_DNA"/>
</dbReference>
<evidence type="ECO:0000313" key="1">
    <source>
        <dbReference type="EMBL" id="GGA40610.1"/>
    </source>
</evidence>
<dbReference type="InterPro" id="IPR027417">
    <property type="entry name" value="P-loop_NTPase"/>
</dbReference>
<reference evidence="2" key="1">
    <citation type="journal article" date="2019" name="Int. J. Syst. Evol. Microbiol.">
        <title>The Global Catalogue of Microorganisms (GCM) 10K type strain sequencing project: providing services to taxonomists for standard genome sequencing and annotation.</title>
        <authorList>
            <consortium name="The Broad Institute Genomics Platform"/>
            <consortium name="The Broad Institute Genome Sequencing Center for Infectious Disease"/>
            <person name="Wu L."/>
            <person name="Ma J."/>
        </authorList>
    </citation>
    <scope>NUCLEOTIDE SEQUENCE [LARGE SCALE GENOMIC DNA]</scope>
    <source>
        <strain evidence="2">CGMCC 1.15439</strain>
    </source>
</reference>
<dbReference type="Pfam" id="PF13469">
    <property type="entry name" value="Sulfotransfer_3"/>
    <property type="match status" value="1"/>
</dbReference>
<dbReference type="Gene3D" id="3.40.50.300">
    <property type="entry name" value="P-loop containing nucleotide triphosphate hydrolases"/>
    <property type="match status" value="1"/>
</dbReference>
<sequence>MSRAIHFISGLPRSGSTLLAALLRQNPRFHAGMSSPVAGMFNNLLGEMSGRNEFSVFIDDAQRERVLRGLFDNYYGPDIDAQVIFDTNRMWCSKLPVLRTLFPHGRIIACVRHVSWVMDSFERLTRRNVFQPSSIFSYRPGTTVYSRTEGLAGGDGLVGHAYNALKEAYFGEHAAQHLMLVQYETLTNDPARVLAAIYAFLDEPAFEHDFENISYDATEFDLRAGTPGLHAVRPRVEAICNETILPPDVFRRYENDAFWRDPNINLRRVQVV</sequence>
<comment type="caution">
    <text evidence="1">The sequence shown here is derived from an EMBL/GenBank/DDBJ whole genome shotgun (WGS) entry which is preliminary data.</text>
</comment>
<evidence type="ECO:0008006" key="3">
    <source>
        <dbReference type="Google" id="ProtNLM"/>
    </source>
</evidence>
<proteinExistence type="predicted"/>
<dbReference type="SUPFAM" id="SSF52540">
    <property type="entry name" value="P-loop containing nucleoside triphosphate hydrolases"/>
    <property type="match status" value="1"/>
</dbReference>